<dbReference type="OrthoDB" id="119432at2"/>
<dbReference type="RefSeq" id="WP_011523114.1">
    <property type="nucleotide sequence ID" value="NC_008009.1"/>
</dbReference>
<proteinExistence type="inferred from homology"/>
<gene>
    <name evidence="4" type="ordered locus">Acid345_2312</name>
</gene>
<organism evidence="4 5">
    <name type="scientific">Koribacter versatilis (strain Ellin345)</name>
    <dbReference type="NCBI Taxonomy" id="204669"/>
    <lineage>
        <taxon>Bacteria</taxon>
        <taxon>Pseudomonadati</taxon>
        <taxon>Acidobacteriota</taxon>
        <taxon>Terriglobia</taxon>
        <taxon>Terriglobales</taxon>
        <taxon>Candidatus Korobacteraceae</taxon>
        <taxon>Candidatus Korobacter</taxon>
    </lineage>
</organism>
<accession>Q1IP87</accession>
<feature type="binding site" evidence="3">
    <location>
        <position position="137"/>
    </location>
    <ligand>
        <name>a divalent metal cation</name>
        <dbReference type="ChEBI" id="CHEBI:60240"/>
    </ligand>
</feature>
<dbReference type="EnsemblBacteria" id="ABF41313">
    <property type="protein sequence ID" value="ABF41313"/>
    <property type="gene ID" value="Acid345_2312"/>
</dbReference>
<dbReference type="Gene3D" id="1.20.120.450">
    <property type="entry name" value="dinb family like domain"/>
    <property type="match status" value="1"/>
</dbReference>
<dbReference type="EMBL" id="CP000360">
    <property type="protein sequence ID" value="ABF41313.1"/>
    <property type="molecule type" value="Genomic_DNA"/>
</dbReference>
<comment type="similarity">
    <text evidence="1">Belongs to the DinB family.</text>
</comment>
<evidence type="ECO:0000313" key="4">
    <source>
        <dbReference type="EMBL" id="ABF41313.1"/>
    </source>
</evidence>
<dbReference type="Pfam" id="PF05163">
    <property type="entry name" value="DinB"/>
    <property type="match status" value="1"/>
</dbReference>
<keyword evidence="2 3" id="KW-0479">Metal-binding</keyword>
<evidence type="ECO:0000256" key="3">
    <source>
        <dbReference type="PIRSR" id="PIRSR607837-1"/>
    </source>
</evidence>
<dbReference type="eggNOG" id="COG2318">
    <property type="taxonomic scope" value="Bacteria"/>
</dbReference>
<dbReference type="HOGENOM" id="CLU_1633040_0_0_0"/>
<dbReference type="InterPro" id="IPR034660">
    <property type="entry name" value="DinB/YfiT-like"/>
</dbReference>
<keyword evidence="5" id="KW-1185">Reference proteome</keyword>
<sequence length="166" mass="19002">MQELIDSIHDEFHDEIPATRRVLERVTDENLSWKPHPKSRSLGELAFHVANIPGMAAKIIENDEYAAGAGTPTQVTSADQIRQAFEKSVFDADRAFSTLTPEKAAAEWRFLFRDKEIFRKKRTAALRTNMLNHLYHHRGQLSVYLRLLEIPVPMVYGPTADENPFI</sequence>
<evidence type="ECO:0000256" key="1">
    <source>
        <dbReference type="ARBA" id="ARBA00008635"/>
    </source>
</evidence>
<evidence type="ECO:0000313" key="5">
    <source>
        <dbReference type="Proteomes" id="UP000002432"/>
    </source>
</evidence>
<feature type="binding site" evidence="3">
    <location>
        <position position="133"/>
    </location>
    <ligand>
        <name>a divalent metal cation</name>
        <dbReference type="ChEBI" id="CHEBI:60240"/>
    </ligand>
</feature>
<protein>
    <submittedName>
        <fullName evidence="4">DinB</fullName>
    </submittedName>
</protein>
<dbReference type="STRING" id="204669.Acid345_2312"/>
<dbReference type="SUPFAM" id="SSF109854">
    <property type="entry name" value="DinB/YfiT-like putative metalloenzymes"/>
    <property type="match status" value="1"/>
</dbReference>
<dbReference type="KEGG" id="aba:Acid345_2312"/>
<name>Q1IP87_KORVE</name>
<dbReference type="AlphaFoldDB" id="Q1IP87"/>
<reference evidence="4 5" key="1">
    <citation type="journal article" date="2009" name="Appl. Environ. Microbiol.">
        <title>Three genomes from the phylum Acidobacteria provide insight into the lifestyles of these microorganisms in soils.</title>
        <authorList>
            <person name="Ward N.L."/>
            <person name="Challacombe J.F."/>
            <person name="Janssen P.H."/>
            <person name="Henrissat B."/>
            <person name="Coutinho P.M."/>
            <person name="Wu M."/>
            <person name="Xie G."/>
            <person name="Haft D.H."/>
            <person name="Sait M."/>
            <person name="Badger J."/>
            <person name="Barabote R.D."/>
            <person name="Bradley B."/>
            <person name="Brettin T.S."/>
            <person name="Brinkac L.M."/>
            <person name="Bruce D."/>
            <person name="Creasy T."/>
            <person name="Daugherty S.C."/>
            <person name="Davidsen T.M."/>
            <person name="DeBoy R.T."/>
            <person name="Detter J.C."/>
            <person name="Dodson R.J."/>
            <person name="Durkin A.S."/>
            <person name="Ganapathy A."/>
            <person name="Gwinn-Giglio M."/>
            <person name="Han C.S."/>
            <person name="Khouri H."/>
            <person name="Kiss H."/>
            <person name="Kothari S.P."/>
            <person name="Madupu R."/>
            <person name="Nelson K.E."/>
            <person name="Nelson W.C."/>
            <person name="Paulsen I."/>
            <person name="Penn K."/>
            <person name="Ren Q."/>
            <person name="Rosovitz M.J."/>
            <person name="Selengut J.D."/>
            <person name="Shrivastava S."/>
            <person name="Sullivan S.A."/>
            <person name="Tapia R."/>
            <person name="Thompson L.S."/>
            <person name="Watkins K.L."/>
            <person name="Yang Q."/>
            <person name="Yu C."/>
            <person name="Zafar N."/>
            <person name="Zhou L."/>
            <person name="Kuske C.R."/>
        </authorList>
    </citation>
    <scope>NUCLEOTIDE SEQUENCE [LARGE SCALE GENOMIC DNA]</scope>
    <source>
        <strain evidence="4 5">Ellin345</strain>
    </source>
</reference>
<dbReference type="Proteomes" id="UP000002432">
    <property type="component" value="Chromosome"/>
</dbReference>
<dbReference type="GO" id="GO:0046872">
    <property type="term" value="F:metal ion binding"/>
    <property type="evidence" value="ECO:0007669"/>
    <property type="project" value="UniProtKB-KW"/>
</dbReference>
<evidence type="ECO:0000256" key="2">
    <source>
        <dbReference type="ARBA" id="ARBA00022723"/>
    </source>
</evidence>
<feature type="binding site" evidence="3">
    <location>
        <position position="48"/>
    </location>
    <ligand>
        <name>a divalent metal cation</name>
        <dbReference type="ChEBI" id="CHEBI:60240"/>
    </ligand>
</feature>
<dbReference type="InterPro" id="IPR007837">
    <property type="entry name" value="DinB"/>
</dbReference>